<feature type="repeat" description="WD" evidence="3">
    <location>
        <begin position="91"/>
        <end position="132"/>
    </location>
</feature>
<comment type="caution">
    <text evidence="4">The sequence shown here is derived from an EMBL/GenBank/DDBJ whole genome shotgun (WGS) entry which is preliminary data.</text>
</comment>
<name>A0A507QKR4_MONPU</name>
<evidence type="ECO:0000256" key="3">
    <source>
        <dbReference type="PROSITE-ProRule" id="PRU00221"/>
    </source>
</evidence>
<gene>
    <name evidence="4" type="ORF">MPDQ_005278</name>
</gene>
<protein>
    <submittedName>
        <fullName evidence="4">Uncharacterized protein</fullName>
    </submittedName>
</protein>
<organism evidence="4 5">
    <name type="scientific">Monascus purpureus</name>
    <name type="common">Red mold</name>
    <name type="synonym">Monascus anka</name>
    <dbReference type="NCBI Taxonomy" id="5098"/>
    <lineage>
        <taxon>Eukaryota</taxon>
        <taxon>Fungi</taxon>
        <taxon>Dikarya</taxon>
        <taxon>Ascomycota</taxon>
        <taxon>Pezizomycotina</taxon>
        <taxon>Eurotiomycetes</taxon>
        <taxon>Eurotiomycetidae</taxon>
        <taxon>Eurotiales</taxon>
        <taxon>Aspergillaceae</taxon>
        <taxon>Monascus</taxon>
    </lineage>
</organism>
<reference evidence="4 5" key="1">
    <citation type="submission" date="2019-06" db="EMBL/GenBank/DDBJ databases">
        <title>Wine fermentation using esterase from Monascus purpureus.</title>
        <authorList>
            <person name="Geng C."/>
            <person name="Zhang Y."/>
        </authorList>
    </citation>
    <scope>NUCLEOTIDE SEQUENCE [LARGE SCALE GENOMIC DNA]</scope>
    <source>
        <strain evidence="4">HQ1</strain>
    </source>
</reference>
<sequence length="213" mass="24014">MSEGVMAVQKLETIVRNTKTQQLTGLLQDACRFILSHKQAIEIAPLHVYASALIFSPIQSLVREFFKEEKPDWITLEPSMESDWDACLQTLEGRSFLVTSVVFSKDGQQLASSSWDKTIKIWDAATGACLQTLKVGRISYHLSFDSMTNTRLSTDIGLLNLDRFPTIDNRLTETASRCVNHSGYGISTDGMWIVKDGQNMLWLPQNIDRTLRP</sequence>
<dbReference type="PANTHER" id="PTHR19848">
    <property type="entry name" value="WD40 REPEAT PROTEIN"/>
    <property type="match status" value="1"/>
</dbReference>
<dbReference type="Gene3D" id="2.130.10.10">
    <property type="entry name" value="YVTN repeat-like/Quinoprotein amine dehydrogenase"/>
    <property type="match status" value="1"/>
</dbReference>
<dbReference type="InterPro" id="IPR015943">
    <property type="entry name" value="WD40/YVTN_repeat-like_dom_sf"/>
</dbReference>
<evidence type="ECO:0000256" key="2">
    <source>
        <dbReference type="ARBA" id="ARBA00022737"/>
    </source>
</evidence>
<dbReference type="SMART" id="SM00320">
    <property type="entry name" value="WD40"/>
    <property type="match status" value="1"/>
</dbReference>
<dbReference type="STRING" id="5098.A0A507QKR4"/>
<dbReference type="SUPFAM" id="SSF50978">
    <property type="entry name" value="WD40 repeat-like"/>
    <property type="match status" value="1"/>
</dbReference>
<dbReference type="PROSITE" id="PS50082">
    <property type="entry name" value="WD_REPEATS_2"/>
    <property type="match status" value="1"/>
</dbReference>
<evidence type="ECO:0000313" key="4">
    <source>
        <dbReference type="EMBL" id="TQB67540.1"/>
    </source>
</evidence>
<keyword evidence="1 3" id="KW-0853">WD repeat</keyword>
<dbReference type="Proteomes" id="UP000319663">
    <property type="component" value="Unassembled WGS sequence"/>
</dbReference>
<dbReference type="InterPro" id="IPR019775">
    <property type="entry name" value="WD40_repeat_CS"/>
</dbReference>
<dbReference type="PROSITE" id="PS50294">
    <property type="entry name" value="WD_REPEATS_REGION"/>
    <property type="match status" value="1"/>
</dbReference>
<keyword evidence="5" id="KW-1185">Reference proteome</keyword>
<dbReference type="AlphaFoldDB" id="A0A507QKR4"/>
<dbReference type="InterPro" id="IPR001680">
    <property type="entry name" value="WD40_rpt"/>
</dbReference>
<keyword evidence="2" id="KW-0677">Repeat</keyword>
<dbReference type="PANTHER" id="PTHR19848:SF8">
    <property type="entry name" value="F-BOX AND WD REPEAT DOMAIN CONTAINING 7"/>
    <property type="match status" value="1"/>
</dbReference>
<dbReference type="OrthoDB" id="538223at2759"/>
<evidence type="ECO:0000256" key="1">
    <source>
        <dbReference type="ARBA" id="ARBA00022574"/>
    </source>
</evidence>
<dbReference type="EMBL" id="VIFY01000369">
    <property type="protein sequence ID" value="TQB67540.1"/>
    <property type="molecule type" value="Genomic_DNA"/>
</dbReference>
<proteinExistence type="predicted"/>
<accession>A0A507QKR4</accession>
<dbReference type="Pfam" id="PF00400">
    <property type="entry name" value="WD40"/>
    <property type="match status" value="1"/>
</dbReference>
<dbReference type="InterPro" id="IPR036322">
    <property type="entry name" value="WD40_repeat_dom_sf"/>
</dbReference>
<evidence type="ECO:0000313" key="5">
    <source>
        <dbReference type="Proteomes" id="UP000319663"/>
    </source>
</evidence>
<dbReference type="PROSITE" id="PS00678">
    <property type="entry name" value="WD_REPEATS_1"/>
    <property type="match status" value="1"/>
</dbReference>